<dbReference type="SUPFAM" id="SSF57667">
    <property type="entry name" value="beta-beta-alpha zinc fingers"/>
    <property type="match status" value="1"/>
</dbReference>
<evidence type="ECO:0000256" key="1">
    <source>
        <dbReference type="ARBA" id="ARBA00022723"/>
    </source>
</evidence>
<organism evidence="6 7">
    <name type="scientific">Trichonephila inaurata madagascariensis</name>
    <dbReference type="NCBI Taxonomy" id="2747483"/>
    <lineage>
        <taxon>Eukaryota</taxon>
        <taxon>Metazoa</taxon>
        <taxon>Ecdysozoa</taxon>
        <taxon>Arthropoda</taxon>
        <taxon>Chelicerata</taxon>
        <taxon>Arachnida</taxon>
        <taxon>Araneae</taxon>
        <taxon>Araneomorphae</taxon>
        <taxon>Entelegynae</taxon>
        <taxon>Araneoidea</taxon>
        <taxon>Nephilidae</taxon>
        <taxon>Trichonephila</taxon>
        <taxon>Trichonephila inaurata</taxon>
    </lineage>
</organism>
<dbReference type="Proteomes" id="UP000886998">
    <property type="component" value="Unassembled WGS sequence"/>
</dbReference>
<proteinExistence type="predicted"/>
<dbReference type="Pfam" id="PF05253">
    <property type="entry name" value="zf-U11-48K"/>
    <property type="match status" value="1"/>
</dbReference>
<accession>A0A8X6Y584</accession>
<keyword evidence="1" id="KW-0479">Metal-binding</keyword>
<dbReference type="EMBL" id="BMAV01015953">
    <property type="protein sequence ID" value="GFY66296.1"/>
    <property type="molecule type" value="Genomic_DNA"/>
</dbReference>
<dbReference type="InterPro" id="IPR036236">
    <property type="entry name" value="Znf_C2H2_sf"/>
</dbReference>
<keyword evidence="2" id="KW-0863">Zinc-finger</keyword>
<dbReference type="InterPro" id="IPR051591">
    <property type="entry name" value="UPF0224_FAM112_RNA_Proc"/>
</dbReference>
<evidence type="ECO:0000256" key="4">
    <source>
        <dbReference type="SAM" id="MobiDB-lite"/>
    </source>
</evidence>
<dbReference type="PANTHER" id="PTHR21402:SF5">
    <property type="entry name" value="GAMETOCYTE SPECIFIC FACTOR 1"/>
    <property type="match status" value="1"/>
</dbReference>
<dbReference type="AlphaFoldDB" id="A0A8X6Y584"/>
<evidence type="ECO:0000259" key="5">
    <source>
        <dbReference type="PROSITE" id="PS51800"/>
    </source>
</evidence>
<dbReference type="PROSITE" id="PS51800">
    <property type="entry name" value="ZF_CHHC_U11_48K"/>
    <property type="match status" value="2"/>
</dbReference>
<name>A0A8X6Y584_9ARAC</name>
<feature type="region of interest" description="Disordered" evidence="4">
    <location>
        <begin position="75"/>
        <end position="95"/>
    </location>
</feature>
<reference evidence="6" key="1">
    <citation type="submission" date="2020-08" db="EMBL/GenBank/DDBJ databases">
        <title>Multicomponent nature underlies the extraordinary mechanical properties of spider dragline silk.</title>
        <authorList>
            <person name="Kono N."/>
            <person name="Nakamura H."/>
            <person name="Mori M."/>
            <person name="Yoshida Y."/>
            <person name="Ohtoshi R."/>
            <person name="Malay A.D."/>
            <person name="Moran D.A.P."/>
            <person name="Tomita M."/>
            <person name="Numata K."/>
            <person name="Arakawa K."/>
        </authorList>
    </citation>
    <scope>NUCLEOTIDE SEQUENCE</scope>
</reference>
<gene>
    <name evidence="6" type="primary">X975_14741</name>
    <name evidence="6" type="ORF">TNIN_373241</name>
</gene>
<feature type="domain" description="CHHC U11-48K-type" evidence="5">
    <location>
        <begin position="6"/>
        <end position="33"/>
    </location>
</feature>
<feature type="domain" description="CHHC U11-48K-type" evidence="5">
    <location>
        <begin position="38"/>
        <end position="65"/>
    </location>
</feature>
<sequence length="323" mass="35263">MNPNMMVTCPYNNAHRMKESRLQIHITKCRQDHLNDDHFVCPFNSTHVLPHQERAYHLLRCPDKAPLDRKLAESMDKNNPFKGRTAVPSYSEPIPIEPSEVWDEDEDFEPRSAIAAAKEAPVGAIMQPKPFTKPAYRRQMYQELHQMPAEVESKPTIYKAPIDSELRQPKQPSQAGRLQNLEKQGTEFQGAGLGRDKASCRIAANIFNPASESDSDTVGATAAVPGSNDAGSNSWGVGRSTANHTASSGAVPRSWASHAASNCAIPRDSSYSAAISAGINNLSLGRGRTYQSGAVSQTGFSEDDFPALGLGQGSQQKSSKTRW</sequence>
<keyword evidence="7" id="KW-1185">Reference proteome</keyword>
<feature type="region of interest" description="Disordered" evidence="4">
    <location>
        <begin position="211"/>
        <end position="253"/>
    </location>
</feature>
<dbReference type="GO" id="GO:0008270">
    <property type="term" value="F:zinc ion binding"/>
    <property type="evidence" value="ECO:0007669"/>
    <property type="project" value="UniProtKB-KW"/>
</dbReference>
<evidence type="ECO:0000313" key="6">
    <source>
        <dbReference type="EMBL" id="GFY66296.1"/>
    </source>
</evidence>
<keyword evidence="3" id="KW-0862">Zinc</keyword>
<evidence type="ECO:0000256" key="2">
    <source>
        <dbReference type="ARBA" id="ARBA00022771"/>
    </source>
</evidence>
<evidence type="ECO:0000313" key="7">
    <source>
        <dbReference type="Proteomes" id="UP000886998"/>
    </source>
</evidence>
<dbReference type="OrthoDB" id="6424722at2759"/>
<dbReference type="InterPro" id="IPR022776">
    <property type="entry name" value="TRM13/UPF0224_CHHC_Znf_dom"/>
</dbReference>
<feature type="region of interest" description="Disordered" evidence="4">
    <location>
        <begin position="293"/>
        <end position="323"/>
    </location>
</feature>
<protein>
    <submittedName>
        <fullName evidence="6">Gametocyte-specific factor 1</fullName>
    </submittedName>
</protein>
<feature type="compositionally biased region" description="Polar residues" evidence="4">
    <location>
        <begin position="229"/>
        <end position="248"/>
    </location>
</feature>
<feature type="compositionally biased region" description="Polar residues" evidence="4">
    <location>
        <begin position="313"/>
        <end position="323"/>
    </location>
</feature>
<evidence type="ECO:0000256" key="3">
    <source>
        <dbReference type="ARBA" id="ARBA00022833"/>
    </source>
</evidence>
<comment type="caution">
    <text evidence="6">The sequence shown here is derived from an EMBL/GenBank/DDBJ whole genome shotgun (WGS) entry which is preliminary data.</text>
</comment>
<dbReference type="PANTHER" id="PTHR21402">
    <property type="entry name" value="GAMETOCYTE SPECIFIC FACTOR 1-RELATED"/>
    <property type="match status" value="1"/>
</dbReference>